<dbReference type="AlphaFoldDB" id="A0A182V251"/>
<dbReference type="PANTHER" id="PTHR21066">
    <property type="entry name" value="ODORANT-BINDING PROTEIN 59A-RELATED"/>
    <property type="match status" value="1"/>
</dbReference>
<proteinExistence type="inferred from homology"/>
<dbReference type="EnsemblMetazoa" id="AMEM007591-RA">
    <property type="protein sequence ID" value="AMEM007591-PA"/>
    <property type="gene ID" value="AMEM007591"/>
</dbReference>
<comment type="subcellular location">
    <subcellularLocation>
        <location evidence="1">Secreted</location>
    </subcellularLocation>
</comment>
<dbReference type="GO" id="GO:0005576">
    <property type="term" value="C:extracellular region"/>
    <property type="evidence" value="ECO:0007669"/>
    <property type="project" value="UniProtKB-SubCell"/>
</dbReference>
<evidence type="ECO:0000256" key="6">
    <source>
        <dbReference type="SAM" id="SignalP"/>
    </source>
</evidence>
<feature type="domain" description="OBP47-like" evidence="7">
    <location>
        <begin position="58"/>
        <end position="196"/>
    </location>
</feature>
<dbReference type="Pfam" id="PF22651">
    <property type="entry name" value="OBP47_like"/>
    <property type="match status" value="1"/>
</dbReference>
<feature type="chain" id="PRO_5046333471" description="OBP47-like domain-containing protein" evidence="6">
    <location>
        <begin position="35"/>
        <end position="215"/>
    </location>
</feature>
<feature type="signal peptide" evidence="6">
    <location>
        <begin position="1"/>
        <end position="34"/>
    </location>
</feature>
<comment type="similarity">
    <text evidence="2">Belongs to the PBP/GOBP family.</text>
</comment>
<keyword evidence="5" id="KW-1015">Disulfide bond</keyword>
<evidence type="ECO:0000256" key="4">
    <source>
        <dbReference type="ARBA" id="ARBA00022525"/>
    </source>
</evidence>
<keyword evidence="6" id="KW-0732">Signal</keyword>
<dbReference type="InterPro" id="IPR054577">
    <property type="entry name" value="OBP47-like_dom"/>
</dbReference>
<evidence type="ECO:0000313" key="9">
    <source>
        <dbReference type="Proteomes" id="UP000075903"/>
    </source>
</evidence>
<sequence>MLESQTSPSARIVHPKTMLSFVFVASIIVGLVSSQPPAPDASCFQPTAVTAEDCCKIPKPIDSAVMEKCRAENPKPGQMPAPGVPRTEGCCIVQCAMIETGGFVNNALDTDAIKRSVASTLGADPNFGSLVNDAVDTCARQIQNDPAYSVAPISSSPDRAGCSFIPQGFINCLYTTLFKSCPAATWTESSDCQALKTKLDSGCPFFLLMGRGPRN</sequence>
<evidence type="ECO:0000313" key="8">
    <source>
        <dbReference type="EnsemblMetazoa" id="AMEM007591-PA"/>
    </source>
</evidence>
<accession>A0A182V251</accession>
<organism evidence="8 9">
    <name type="scientific">Anopheles merus</name>
    <name type="common">Mosquito</name>
    <dbReference type="NCBI Taxonomy" id="30066"/>
    <lineage>
        <taxon>Eukaryota</taxon>
        <taxon>Metazoa</taxon>
        <taxon>Ecdysozoa</taxon>
        <taxon>Arthropoda</taxon>
        <taxon>Hexapoda</taxon>
        <taxon>Insecta</taxon>
        <taxon>Pterygota</taxon>
        <taxon>Neoptera</taxon>
        <taxon>Endopterygota</taxon>
        <taxon>Diptera</taxon>
        <taxon>Nematocera</taxon>
        <taxon>Culicoidea</taxon>
        <taxon>Culicidae</taxon>
        <taxon>Anophelinae</taxon>
        <taxon>Anopheles</taxon>
    </lineage>
</organism>
<evidence type="ECO:0000259" key="7">
    <source>
        <dbReference type="Pfam" id="PF22651"/>
    </source>
</evidence>
<keyword evidence="4" id="KW-0964">Secreted</keyword>
<dbReference type="Proteomes" id="UP000075903">
    <property type="component" value="Unassembled WGS sequence"/>
</dbReference>
<protein>
    <recommendedName>
        <fullName evidence="7">OBP47-like domain-containing protein</fullName>
    </recommendedName>
</protein>
<reference evidence="8" key="1">
    <citation type="submission" date="2020-05" db="UniProtKB">
        <authorList>
            <consortium name="EnsemblMetazoa"/>
        </authorList>
    </citation>
    <scope>IDENTIFICATION</scope>
    <source>
        <strain evidence="8">MAF</strain>
    </source>
</reference>
<dbReference type="VEuPathDB" id="VectorBase:AMEM21_009110"/>
<evidence type="ECO:0000256" key="1">
    <source>
        <dbReference type="ARBA" id="ARBA00004613"/>
    </source>
</evidence>
<dbReference type="VEuPathDB" id="VectorBase:AMEM007591"/>
<keyword evidence="9" id="KW-1185">Reference proteome</keyword>
<dbReference type="PANTHER" id="PTHR21066:SF3">
    <property type="entry name" value="IP02236P"/>
    <property type="match status" value="1"/>
</dbReference>
<name>A0A182V251_ANOME</name>
<evidence type="ECO:0000256" key="2">
    <source>
        <dbReference type="ARBA" id="ARBA00008098"/>
    </source>
</evidence>
<evidence type="ECO:0000256" key="3">
    <source>
        <dbReference type="ARBA" id="ARBA00022448"/>
    </source>
</evidence>
<evidence type="ECO:0000256" key="5">
    <source>
        <dbReference type="ARBA" id="ARBA00023157"/>
    </source>
</evidence>
<dbReference type="Gene3D" id="1.10.238.270">
    <property type="match status" value="1"/>
</dbReference>
<dbReference type="InterPro" id="IPR052295">
    <property type="entry name" value="Odorant-binding_protein"/>
</dbReference>
<keyword evidence="3" id="KW-0813">Transport</keyword>